<feature type="region of interest" description="Disordered" evidence="1">
    <location>
        <begin position="185"/>
        <end position="216"/>
    </location>
</feature>
<organism evidence="2 3">
    <name type="scientific">Porphyra umbilicalis</name>
    <name type="common">Purple laver</name>
    <name type="synonym">Red alga</name>
    <dbReference type="NCBI Taxonomy" id="2786"/>
    <lineage>
        <taxon>Eukaryota</taxon>
        <taxon>Rhodophyta</taxon>
        <taxon>Bangiophyceae</taxon>
        <taxon>Bangiales</taxon>
        <taxon>Bangiaceae</taxon>
        <taxon>Porphyra</taxon>
    </lineage>
</organism>
<keyword evidence="3" id="KW-1185">Reference proteome</keyword>
<dbReference type="AlphaFoldDB" id="A0A1X6PFD4"/>
<name>A0A1X6PFD4_PORUM</name>
<sequence>MGAAAAGGRAAVGSRHSKRTVATRARFLPAAIRRRCRRPAVRVEAAAVRCCPARRLPVIAAAGTSERLRPARTAATTPLVAVRRAVPLPFPSFLLPAGCLMTLAVGPAAVPAAVAPPPPAMPCTRRRSYSYRGSALCRRPSPQCSVRRQGQRGVGGREGVGSCLGGRPGGRCGYSVWVRGTAGSGRLRPALSGRRRGGGAAGRMSGSMPPQPLGATTPHTFLSYLAPHQLGEGAAAAGGVGGWGSAGGTSGGTGGPGTGGGGLAAAASCRPPSRCRRRLRRVTWAATFPTAPVVAMVATVTARAAVAAAALEVASAAPTGAPAVQAAWQAAASAPRASASASASAERAYRLHLASFRRLPRCRRRLHFTR</sequence>
<feature type="region of interest" description="Disordered" evidence="1">
    <location>
        <begin position="248"/>
        <end position="270"/>
    </location>
</feature>
<feature type="compositionally biased region" description="Gly residues" evidence="1">
    <location>
        <begin position="248"/>
        <end position="263"/>
    </location>
</feature>
<proteinExistence type="predicted"/>
<accession>A0A1X6PFD4</accession>
<reference evidence="2 3" key="1">
    <citation type="submission" date="2017-03" db="EMBL/GenBank/DDBJ databases">
        <title>WGS assembly of Porphyra umbilicalis.</title>
        <authorList>
            <person name="Brawley S.H."/>
            <person name="Blouin N.A."/>
            <person name="Ficko-Blean E."/>
            <person name="Wheeler G.L."/>
            <person name="Lohr M."/>
            <person name="Goodson H.V."/>
            <person name="Jenkins J.W."/>
            <person name="Blaby-Haas C.E."/>
            <person name="Helliwell K.E."/>
            <person name="Chan C."/>
            <person name="Marriage T."/>
            <person name="Bhattacharya D."/>
            <person name="Klein A.S."/>
            <person name="Badis Y."/>
            <person name="Brodie J."/>
            <person name="Cao Y."/>
            <person name="Collen J."/>
            <person name="Dittami S.M."/>
            <person name="Gachon C.M."/>
            <person name="Green B.R."/>
            <person name="Karpowicz S."/>
            <person name="Kim J.W."/>
            <person name="Kudahl U."/>
            <person name="Lin S."/>
            <person name="Michel G."/>
            <person name="Mittag M."/>
            <person name="Olson B.J."/>
            <person name="Pangilinan J."/>
            <person name="Peng Y."/>
            <person name="Qiu H."/>
            <person name="Shu S."/>
            <person name="Singer J.T."/>
            <person name="Smith A.G."/>
            <person name="Sprecher B.N."/>
            <person name="Wagner V."/>
            <person name="Wang W."/>
            <person name="Wang Z.-Y."/>
            <person name="Yan J."/>
            <person name="Yarish C."/>
            <person name="Zoeuner-Riek S."/>
            <person name="Zhuang Y."/>
            <person name="Zou Y."/>
            <person name="Lindquist E.A."/>
            <person name="Grimwood J."/>
            <person name="Barry K."/>
            <person name="Rokhsar D.S."/>
            <person name="Schmutz J."/>
            <person name="Stiller J.W."/>
            <person name="Grossman A.R."/>
            <person name="Prochnik S.E."/>
        </authorList>
    </citation>
    <scope>NUCLEOTIDE SEQUENCE [LARGE SCALE GENOMIC DNA]</scope>
    <source>
        <strain evidence="2">4086291</strain>
    </source>
</reference>
<dbReference type="EMBL" id="KV918789">
    <property type="protein sequence ID" value="OSX79564.1"/>
    <property type="molecule type" value="Genomic_DNA"/>
</dbReference>
<dbReference type="Proteomes" id="UP000218209">
    <property type="component" value="Unassembled WGS sequence"/>
</dbReference>
<evidence type="ECO:0000256" key="1">
    <source>
        <dbReference type="SAM" id="MobiDB-lite"/>
    </source>
</evidence>
<gene>
    <name evidence="2" type="ORF">BU14_0075s0053</name>
</gene>
<evidence type="ECO:0000313" key="2">
    <source>
        <dbReference type="EMBL" id="OSX79564.1"/>
    </source>
</evidence>
<protein>
    <submittedName>
        <fullName evidence="2">Uncharacterized protein</fullName>
    </submittedName>
</protein>
<evidence type="ECO:0000313" key="3">
    <source>
        <dbReference type="Proteomes" id="UP000218209"/>
    </source>
</evidence>